<dbReference type="InterPro" id="IPR015720">
    <property type="entry name" value="Emp24-like"/>
</dbReference>
<dbReference type="AlphaFoldDB" id="A0A4P9XUM0"/>
<feature type="transmembrane region" description="Helical" evidence="8">
    <location>
        <begin position="184"/>
        <end position="203"/>
    </location>
</feature>
<comment type="similarity">
    <text evidence="2 7">Belongs to the EMP24/GP25L family.</text>
</comment>
<feature type="domain" description="GOLD" evidence="10">
    <location>
        <begin position="31"/>
        <end position="125"/>
    </location>
</feature>
<evidence type="ECO:0000313" key="11">
    <source>
        <dbReference type="EMBL" id="RKP09937.1"/>
    </source>
</evidence>
<evidence type="ECO:0000259" key="10">
    <source>
        <dbReference type="PROSITE" id="PS50866"/>
    </source>
</evidence>
<evidence type="ECO:0000256" key="1">
    <source>
        <dbReference type="ARBA" id="ARBA00004479"/>
    </source>
</evidence>
<dbReference type="InterPro" id="IPR009038">
    <property type="entry name" value="GOLD_dom"/>
</dbReference>
<dbReference type="Proteomes" id="UP000271241">
    <property type="component" value="Unassembled WGS sequence"/>
</dbReference>
<evidence type="ECO:0000256" key="5">
    <source>
        <dbReference type="ARBA" id="ARBA00022989"/>
    </source>
</evidence>
<keyword evidence="12" id="KW-1185">Reference proteome</keyword>
<reference evidence="12" key="1">
    <citation type="journal article" date="2018" name="Nat. Microbiol.">
        <title>Leveraging single-cell genomics to expand the fungal tree of life.</title>
        <authorList>
            <person name="Ahrendt S.R."/>
            <person name="Quandt C.A."/>
            <person name="Ciobanu D."/>
            <person name="Clum A."/>
            <person name="Salamov A."/>
            <person name="Andreopoulos B."/>
            <person name="Cheng J.F."/>
            <person name="Woyke T."/>
            <person name="Pelin A."/>
            <person name="Henrissat B."/>
            <person name="Reynolds N.K."/>
            <person name="Benny G.L."/>
            <person name="Smith M.E."/>
            <person name="James T.Y."/>
            <person name="Grigoriev I.V."/>
        </authorList>
    </citation>
    <scope>NUCLEOTIDE SEQUENCE [LARGE SCALE GENOMIC DNA]</scope>
    <source>
        <strain evidence="12">RSA 1356</strain>
    </source>
</reference>
<keyword evidence="3 7" id="KW-0812">Transmembrane</keyword>
<dbReference type="PROSITE" id="PS50866">
    <property type="entry name" value="GOLD"/>
    <property type="match status" value="1"/>
</dbReference>
<dbReference type="STRING" id="78915.A0A4P9XUM0"/>
<dbReference type="GO" id="GO:0016020">
    <property type="term" value="C:membrane"/>
    <property type="evidence" value="ECO:0007669"/>
    <property type="project" value="UniProtKB-SubCell"/>
</dbReference>
<dbReference type="Pfam" id="PF01105">
    <property type="entry name" value="EMP24_GP25L"/>
    <property type="match status" value="1"/>
</dbReference>
<keyword evidence="5 8" id="KW-1133">Transmembrane helix</keyword>
<feature type="chain" id="PRO_5020416478" evidence="9">
    <location>
        <begin position="22"/>
        <end position="216"/>
    </location>
</feature>
<sequence>MSRVALLLALSLLALVPFTNALHFYLEGSLQKCFVEELPKETLVVGNYRAEEFNEQMQQYVENSSVGVQIVVDEQNGARLVNQRGSNNGRFAFTSAEAGDHVICLQANGTEGWFSTSHVRLTLDMIVGENGADPKERKDAKLSDLYWKVRELNNRLLDIKREQEYQREREAAFRDQSEHTNSRVVWWTFIQLGVLGATCFWQMRHLKYFFVAKKLV</sequence>
<evidence type="ECO:0000256" key="6">
    <source>
        <dbReference type="ARBA" id="ARBA00023136"/>
    </source>
</evidence>
<evidence type="ECO:0000256" key="9">
    <source>
        <dbReference type="SAM" id="SignalP"/>
    </source>
</evidence>
<evidence type="ECO:0000256" key="4">
    <source>
        <dbReference type="ARBA" id="ARBA00022729"/>
    </source>
</evidence>
<evidence type="ECO:0000256" key="8">
    <source>
        <dbReference type="SAM" id="Phobius"/>
    </source>
</evidence>
<organism evidence="11 12">
    <name type="scientific">Thamnocephalis sphaerospora</name>
    <dbReference type="NCBI Taxonomy" id="78915"/>
    <lineage>
        <taxon>Eukaryota</taxon>
        <taxon>Fungi</taxon>
        <taxon>Fungi incertae sedis</taxon>
        <taxon>Zoopagomycota</taxon>
        <taxon>Zoopagomycotina</taxon>
        <taxon>Zoopagomycetes</taxon>
        <taxon>Zoopagales</taxon>
        <taxon>Sigmoideomycetaceae</taxon>
        <taxon>Thamnocephalis</taxon>
    </lineage>
</organism>
<dbReference type="OrthoDB" id="3427at2759"/>
<keyword evidence="6 8" id="KW-0472">Membrane</keyword>
<proteinExistence type="inferred from homology"/>
<accession>A0A4P9XUM0</accession>
<evidence type="ECO:0000256" key="2">
    <source>
        <dbReference type="ARBA" id="ARBA00007104"/>
    </source>
</evidence>
<keyword evidence="4 9" id="KW-0732">Signal</keyword>
<comment type="subcellular location">
    <subcellularLocation>
        <location evidence="1 7">Membrane</location>
        <topology evidence="1 7">Single-pass type I membrane protein</topology>
    </subcellularLocation>
</comment>
<name>A0A4P9XUM0_9FUNG</name>
<dbReference type="SMART" id="SM01190">
    <property type="entry name" value="EMP24_GP25L"/>
    <property type="match status" value="1"/>
</dbReference>
<gene>
    <name evidence="11" type="ORF">THASP1DRAFT_13565</name>
</gene>
<feature type="signal peptide" evidence="9">
    <location>
        <begin position="1"/>
        <end position="21"/>
    </location>
</feature>
<dbReference type="PANTHER" id="PTHR22811">
    <property type="entry name" value="TRANSMEMBRANE EMP24 DOMAIN-CONTAINING PROTEIN"/>
    <property type="match status" value="1"/>
</dbReference>
<evidence type="ECO:0000256" key="7">
    <source>
        <dbReference type="RuleBase" id="RU003827"/>
    </source>
</evidence>
<dbReference type="EMBL" id="KZ992479">
    <property type="protein sequence ID" value="RKP09937.1"/>
    <property type="molecule type" value="Genomic_DNA"/>
</dbReference>
<evidence type="ECO:0000256" key="3">
    <source>
        <dbReference type="ARBA" id="ARBA00022692"/>
    </source>
</evidence>
<evidence type="ECO:0000313" key="12">
    <source>
        <dbReference type="Proteomes" id="UP000271241"/>
    </source>
</evidence>
<protein>
    <submittedName>
        <fullName evidence="11">Emp24/gp25L/p24 family/GOLD-domain-containing protein</fullName>
    </submittedName>
</protein>